<evidence type="ECO:0000256" key="4">
    <source>
        <dbReference type="ARBA" id="ARBA00023163"/>
    </source>
</evidence>
<dbReference type="EMBL" id="MN335838">
    <property type="protein sequence ID" value="QGQ64051.1"/>
    <property type="molecule type" value="mRNA"/>
</dbReference>
<comment type="similarity">
    <text evidence="6">Belongs to the WRKY group III family.</text>
</comment>
<dbReference type="GO" id="GO:0003700">
    <property type="term" value="F:DNA-binding transcription factor activity"/>
    <property type="evidence" value="ECO:0007669"/>
    <property type="project" value="InterPro"/>
</dbReference>
<keyword evidence="4" id="KW-0804">Transcription</keyword>
<dbReference type="InterPro" id="IPR003657">
    <property type="entry name" value="WRKY_dom"/>
</dbReference>
<dbReference type="InterPro" id="IPR044810">
    <property type="entry name" value="WRKY_plant"/>
</dbReference>
<dbReference type="GO" id="GO:0010193">
    <property type="term" value="P:response to ozone"/>
    <property type="evidence" value="ECO:0007669"/>
    <property type="project" value="UniProtKB-ARBA"/>
</dbReference>
<accession>A0A650C2W9</accession>
<evidence type="ECO:0000256" key="6">
    <source>
        <dbReference type="ARBA" id="ARBA00060850"/>
    </source>
</evidence>
<keyword evidence="3" id="KW-0238">DNA-binding</keyword>
<feature type="domain" description="WRKY" evidence="8">
    <location>
        <begin position="131"/>
        <end position="194"/>
    </location>
</feature>
<dbReference type="InterPro" id="IPR036576">
    <property type="entry name" value="WRKY_dom_sf"/>
</dbReference>
<dbReference type="GO" id="GO:0042542">
    <property type="term" value="P:response to hydrogen peroxide"/>
    <property type="evidence" value="ECO:0007669"/>
    <property type="project" value="UniProtKB-ARBA"/>
</dbReference>
<organism evidence="9">
    <name type="scientific">Santalum album</name>
    <name type="common">Indian sandalwood</name>
    <dbReference type="NCBI Taxonomy" id="35974"/>
    <lineage>
        <taxon>Eukaryota</taxon>
        <taxon>Viridiplantae</taxon>
        <taxon>Streptophyta</taxon>
        <taxon>Embryophyta</taxon>
        <taxon>Tracheophyta</taxon>
        <taxon>Spermatophyta</taxon>
        <taxon>Magnoliopsida</taxon>
        <taxon>eudicotyledons</taxon>
        <taxon>Gunneridae</taxon>
        <taxon>Pentapetalae</taxon>
        <taxon>Santalales</taxon>
        <taxon>Santalaceae</taxon>
        <taxon>Santalum</taxon>
    </lineage>
</organism>
<feature type="compositionally biased region" description="Basic and acidic residues" evidence="7">
    <location>
        <begin position="92"/>
        <end position="110"/>
    </location>
</feature>
<dbReference type="PANTHER" id="PTHR32096:SF115">
    <property type="entry name" value="WRKY TRANSCRIPTION FACTOR 30-RELATED"/>
    <property type="match status" value="1"/>
</dbReference>
<dbReference type="GO" id="GO:0000976">
    <property type="term" value="F:transcription cis-regulatory region binding"/>
    <property type="evidence" value="ECO:0007669"/>
    <property type="project" value="TreeGrafter"/>
</dbReference>
<dbReference type="GO" id="GO:0005634">
    <property type="term" value="C:nucleus"/>
    <property type="evidence" value="ECO:0007669"/>
    <property type="project" value="UniProtKB-SubCell"/>
</dbReference>
<name>A0A650C2W9_SANAL</name>
<dbReference type="PROSITE" id="PS50811">
    <property type="entry name" value="WRKY"/>
    <property type="match status" value="1"/>
</dbReference>
<dbReference type="SUPFAM" id="SSF118290">
    <property type="entry name" value="WRKY DNA-binding domain"/>
    <property type="match status" value="1"/>
</dbReference>
<evidence type="ECO:0000256" key="2">
    <source>
        <dbReference type="ARBA" id="ARBA00023015"/>
    </source>
</evidence>
<feature type="region of interest" description="Disordered" evidence="7">
    <location>
        <begin position="67"/>
        <end position="136"/>
    </location>
</feature>
<comment type="subcellular location">
    <subcellularLocation>
        <location evidence="1">Nucleus</location>
    </subcellularLocation>
</comment>
<dbReference type="FunFam" id="2.20.25.80:FF:000009">
    <property type="entry name" value="WRKY transcription factor 53"/>
    <property type="match status" value="1"/>
</dbReference>
<evidence type="ECO:0000256" key="3">
    <source>
        <dbReference type="ARBA" id="ARBA00023125"/>
    </source>
</evidence>
<dbReference type="PANTHER" id="PTHR32096">
    <property type="entry name" value="WRKY TRANSCRIPTION FACTOR 30-RELATED-RELATED"/>
    <property type="match status" value="1"/>
</dbReference>
<dbReference type="GO" id="GO:0009751">
    <property type="term" value="P:response to salicylic acid"/>
    <property type="evidence" value="ECO:0007669"/>
    <property type="project" value="UniProtKB-ARBA"/>
</dbReference>
<protein>
    <submittedName>
        <fullName evidence="9">WRKY transcription factor 28</fullName>
    </submittedName>
</protein>
<evidence type="ECO:0000313" key="9">
    <source>
        <dbReference type="EMBL" id="QGQ64051.1"/>
    </source>
</evidence>
<keyword evidence="5" id="KW-0539">Nucleus</keyword>
<evidence type="ECO:0000256" key="1">
    <source>
        <dbReference type="ARBA" id="ARBA00004123"/>
    </source>
</evidence>
<sequence length="366" mass="39901">MENRGEPEQRNLIGELTRGRELARQLQTHLHTPSASHESREALLQRILSSYENALSMLKCGASTSTSAFAARDPPPAMGAVTESPRSMSESPRSEDSDREFKDSELAKDASRKRKALPRWTQQVQISPGGGLEGPLEDGYNWRKYGQKDILGAKFPRGYYRCTHRNVHGCLATKQVQRSDDDPTIFEVTYRGHHTCSQAPPPAPPPAVAPSLEIREIPTETRSADVTNPPPPQIPVRSQEILLNFRSGLTVMTQKMDSSFPFLPSSQSHAFLSPSPPLPLDGGLSGCFAPPSNDFPVATTRTGDFGGLTRNVQLEPESGSELAQIISAATSSSVAAASSRPVGSDNPFVQLDFDPNFTFDNPSFFP</sequence>
<dbReference type="AlphaFoldDB" id="A0A650C2W9"/>
<evidence type="ECO:0000256" key="5">
    <source>
        <dbReference type="ARBA" id="ARBA00023242"/>
    </source>
</evidence>
<dbReference type="SMART" id="SM00774">
    <property type="entry name" value="WRKY"/>
    <property type="match status" value="1"/>
</dbReference>
<evidence type="ECO:0000259" key="8">
    <source>
        <dbReference type="PROSITE" id="PS50811"/>
    </source>
</evidence>
<proteinExistence type="evidence at transcript level"/>
<dbReference type="GO" id="GO:0010150">
    <property type="term" value="P:leaf senescence"/>
    <property type="evidence" value="ECO:0007669"/>
    <property type="project" value="UniProtKB-ARBA"/>
</dbReference>
<keyword evidence="2" id="KW-0805">Transcription regulation</keyword>
<dbReference type="Gene3D" id="2.20.25.80">
    <property type="entry name" value="WRKY domain"/>
    <property type="match status" value="1"/>
</dbReference>
<dbReference type="Pfam" id="PF03106">
    <property type="entry name" value="WRKY"/>
    <property type="match status" value="1"/>
</dbReference>
<evidence type="ECO:0000256" key="7">
    <source>
        <dbReference type="SAM" id="MobiDB-lite"/>
    </source>
</evidence>
<reference evidence="9" key="1">
    <citation type="journal article" date="2019" name="Int. J. Mol. Sci.">
        <title>Genome-Wide Characterization, Expression Profile Analysis of WRKY Family Genes in Santalum album and Functional Identification of Their Role in Abiotic Stress.</title>
        <authorList>
            <person name="Yan H."/>
            <person name="Li M."/>
            <person name="Xiong Y."/>
            <person name="Wu J."/>
            <person name="Teixeira da Silva J.A."/>
            <person name="Ma G."/>
        </authorList>
    </citation>
    <scope>NUCLEOTIDE SEQUENCE</scope>
</reference>